<evidence type="ECO:0000313" key="2">
    <source>
        <dbReference type="EMBL" id="CAD8107044.1"/>
    </source>
</evidence>
<comment type="caution">
    <text evidence="1">The sequence shown here is derived from an EMBL/GenBank/DDBJ whole genome shotgun (WGS) entry which is preliminary data.</text>
</comment>
<organism evidence="1 3">
    <name type="scientific">Paramecium sonneborni</name>
    <dbReference type="NCBI Taxonomy" id="65129"/>
    <lineage>
        <taxon>Eukaryota</taxon>
        <taxon>Sar</taxon>
        <taxon>Alveolata</taxon>
        <taxon>Ciliophora</taxon>
        <taxon>Intramacronucleata</taxon>
        <taxon>Oligohymenophorea</taxon>
        <taxon>Peniculida</taxon>
        <taxon>Parameciidae</taxon>
        <taxon>Paramecium</taxon>
    </lineage>
</organism>
<dbReference type="EMBL" id="CAJJDN010000088">
    <property type="protein sequence ID" value="CAD8107040.1"/>
    <property type="molecule type" value="Genomic_DNA"/>
</dbReference>
<dbReference type="AlphaFoldDB" id="A0A8S1PUP4"/>
<dbReference type="Proteomes" id="UP000692954">
    <property type="component" value="Unassembled WGS sequence"/>
</dbReference>
<sequence length="99" mass="12019">MVLQYYLFKRNIAFFINYTQLRIVKLQTFVNITLIKEKFLQLIFMLARNKSLHLAQSNSALNSFKNDQFDQELWGRFIDSKEILFYFLSLLKITHNYQK</sequence>
<protein>
    <submittedName>
        <fullName evidence="1">Uncharacterized protein</fullName>
    </submittedName>
</protein>
<gene>
    <name evidence="1" type="ORF">PSON_ATCC_30995.1.T0880080</name>
    <name evidence="2" type="ORF">PSON_ATCC_30995.1.T0880082</name>
</gene>
<reference evidence="1" key="1">
    <citation type="submission" date="2021-01" db="EMBL/GenBank/DDBJ databases">
        <authorList>
            <consortium name="Genoscope - CEA"/>
            <person name="William W."/>
        </authorList>
    </citation>
    <scope>NUCLEOTIDE SEQUENCE</scope>
</reference>
<name>A0A8S1PUP4_9CILI</name>
<evidence type="ECO:0000313" key="1">
    <source>
        <dbReference type="EMBL" id="CAD8107040.1"/>
    </source>
</evidence>
<proteinExistence type="predicted"/>
<evidence type="ECO:0000313" key="3">
    <source>
        <dbReference type="Proteomes" id="UP000692954"/>
    </source>
</evidence>
<dbReference type="EMBL" id="CAJJDN010000088">
    <property type="protein sequence ID" value="CAD8107044.1"/>
    <property type="molecule type" value="Genomic_DNA"/>
</dbReference>
<keyword evidence="3" id="KW-1185">Reference proteome</keyword>
<accession>A0A8S1PUP4</accession>